<keyword evidence="3" id="KW-1185">Reference proteome</keyword>
<reference evidence="2" key="1">
    <citation type="submission" date="2022-03" db="EMBL/GenBank/DDBJ databases">
        <authorList>
            <person name="Martin C."/>
        </authorList>
    </citation>
    <scope>NUCLEOTIDE SEQUENCE</scope>
</reference>
<dbReference type="EMBL" id="CAIIXF020000004">
    <property type="protein sequence ID" value="CAH1782182.1"/>
    <property type="molecule type" value="Genomic_DNA"/>
</dbReference>
<evidence type="ECO:0000313" key="3">
    <source>
        <dbReference type="Proteomes" id="UP000749559"/>
    </source>
</evidence>
<evidence type="ECO:0000313" key="2">
    <source>
        <dbReference type="EMBL" id="CAH1782182.1"/>
    </source>
</evidence>
<organism evidence="2 3">
    <name type="scientific">Owenia fusiformis</name>
    <name type="common">Polychaete worm</name>
    <dbReference type="NCBI Taxonomy" id="6347"/>
    <lineage>
        <taxon>Eukaryota</taxon>
        <taxon>Metazoa</taxon>
        <taxon>Spiralia</taxon>
        <taxon>Lophotrochozoa</taxon>
        <taxon>Annelida</taxon>
        <taxon>Polychaeta</taxon>
        <taxon>Sedentaria</taxon>
        <taxon>Canalipalpata</taxon>
        <taxon>Sabellida</taxon>
        <taxon>Oweniida</taxon>
        <taxon>Oweniidae</taxon>
        <taxon>Owenia</taxon>
    </lineage>
</organism>
<protein>
    <submittedName>
        <fullName evidence="2">Uncharacterized protein</fullName>
    </submittedName>
</protein>
<feature type="signal peptide" evidence="1">
    <location>
        <begin position="1"/>
        <end position="15"/>
    </location>
</feature>
<keyword evidence="1" id="KW-0732">Signal</keyword>
<proteinExistence type="predicted"/>
<sequence length="104" mass="11679">MIEIGILILATIAKGVLVTSKRDKNVNDKDLQKCHPPMYPTNDTNMNLILHQSASSKLKVAAPEKGLLWTLEGQDRGIHNRCTPKKVCTWYEICIEFEGDNAIE</sequence>
<evidence type="ECO:0000256" key="1">
    <source>
        <dbReference type="SAM" id="SignalP"/>
    </source>
</evidence>
<name>A0A8S4NP18_OWEFU</name>
<comment type="caution">
    <text evidence="2">The sequence shown here is derived from an EMBL/GenBank/DDBJ whole genome shotgun (WGS) entry which is preliminary data.</text>
</comment>
<accession>A0A8S4NP18</accession>
<dbReference type="AlphaFoldDB" id="A0A8S4NP18"/>
<feature type="chain" id="PRO_5035871607" evidence="1">
    <location>
        <begin position="16"/>
        <end position="104"/>
    </location>
</feature>
<gene>
    <name evidence="2" type="ORF">OFUS_LOCUS8658</name>
</gene>
<dbReference type="Proteomes" id="UP000749559">
    <property type="component" value="Unassembled WGS sequence"/>
</dbReference>